<proteinExistence type="predicted"/>
<dbReference type="AlphaFoldDB" id="A0A1M5TY31"/>
<dbReference type="Pfam" id="PF02579">
    <property type="entry name" value="Nitro_FeMo-Co"/>
    <property type="match status" value="1"/>
</dbReference>
<protein>
    <submittedName>
        <fullName evidence="2">Predicted Fe-Mo cluster-binding protein, NifX family</fullName>
    </submittedName>
</protein>
<evidence type="ECO:0000259" key="1">
    <source>
        <dbReference type="Pfam" id="PF02579"/>
    </source>
</evidence>
<dbReference type="Proteomes" id="UP000242592">
    <property type="component" value="Unassembled WGS sequence"/>
</dbReference>
<dbReference type="InterPro" id="IPR036105">
    <property type="entry name" value="DiNase_FeMo-co_biosyn_sf"/>
</dbReference>
<dbReference type="PANTHER" id="PTHR42983">
    <property type="entry name" value="DINITROGENASE IRON-MOLYBDENUM COFACTOR PROTEIN-RELATED"/>
    <property type="match status" value="1"/>
</dbReference>
<dbReference type="PANTHER" id="PTHR42983:SF1">
    <property type="entry name" value="IRON-MOLYBDENUM PROTEIN"/>
    <property type="match status" value="1"/>
</dbReference>
<keyword evidence="3" id="KW-1185">Reference proteome</keyword>
<dbReference type="RefSeq" id="WP_073073777.1">
    <property type="nucleotide sequence ID" value="NZ_FQXN01000006.1"/>
</dbReference>
<organism evidence="2 3">
    <name type="scientific">Thermosipho atlanticus DSM 15807</name>
    <dbReference type="NCBI Taxonomy" id="1123380"/>
    <lineage>
        <taxon>Bacteria</taxon>
        <taxon>Thermotogati</taxon>
        <taxon>Thermotogota</taxon>
        <taxon>Thermotogae</taxon>
        <taxon>Thermotogales</taxon>
        <taxon>Fervidobacteriaceae</taxon>
        <taxon>Thermosipho</taxon>
    </lineage>
</organism>
<dbReference type="InterPro" id="IPR033913">
    <property type="entry name" value="MTH1175_dom"/>
</dbReference>
<reference evidence="3" key="1">
    <citation type="submission" date="2016-11" db="EMBL/GenBank/DDBJ databases">
        <authorList>
            <person name="Varghese N."/>
            <person name="Submissions S."/>
        </authorList>
    </citation>
    <scope>NUCLEOTIDE SEQUENCE [LARGE SCALE GENOMIC DNA]</scope>
    <source>
        <strain evidence="3">DSM 15807</strain>
    </source>
</reference>
<evidence type="ECO:0000313" key="2">
    <source>
        <dbReference type="EMBL" id="SHH55303.1"/>
    </source>
</evidence>
<gene>
    <name evidence="2" type="ORF">SAMN02745199_1530</name>
</gene>
<sequence>MKIALPVVENRGANSLISEHFGHAPFFAFVKIDEGKIEINIEKNPLEEHNPGEIPEYLKNQGVNLIIVRGIGQRAISFFNQFGIEVIRGANGTVEKLIQQYLEGKLRNINYEVKEKFHKH</sequence>
<dbReference type="InterPro" id="IPR003731">
    <property type="entry name" value="Di-Nase_FeMo-co_biosynth"/>
</dbReference>
<dbReference type="OrthoDB" id="280278at2"/>
<dbReference type="EMBL" id="FQXN01000006">
    <property type="protein sequence ID" value="SHH55303.1"/>
    <property type="molecule type" value="Genomic_DNA"/>
</dbReference>
<dbReference type="Gene3D" id="3.30.420.130">
    <property type="entry name" value="Dinitrogenase iron-molybdenum cofactor biosynthesis domain"/>
    <property type="match status" value="1"/>
</dbReference>
<dbReference type="STRING" id="1123380.SAMN02745199_1530"/>
<evidence type="ECO:0000313" key="3">
    <source>
        <dbReference type="Proteomes" id="UP000242592"/>
    </source>
</evidence>
<dbReference type="SUPFAM" id="SSF53146">
    <property type="entry name" value="Nitrogenase accessory factor-like"/>
    <property type="match status" value="1"/>
</dbReference>
<dbReference type="CDD" id="cd00851">
    <property type="entry name" value="MTH1175"/>
    <property type="match status" value="1"/>
</dbReference>
<name>A0A1M5TY31_9BACT</name>
<feature type="domain" description="Dinitrogenase iron-molybdenum cofactor biosynthesis" evidence="1">
    <location>
        <begin position="14"/>
        <end position="102"/>
    </location>
</feature>
<accession>A0A1M5TY31</accession>